<dbReference type="Proteomes" id="UP000193498">
    <property type="component" value="Unassembled WGS sequence"/>
</dbReference>
<dbReference type="GO" id="GO:0004386">
    <property type="term" value="F:helicase activity"/>
    <property type="evidence" value="ECO:0007669"/>
    <property type="project" value="InterPro"/>
</dbReference>
<proteinExistence type="predicted"/>
<dbReference type="PROSITE" id="PS50192">
    <property type="entry name" value="T_SNARE"/>
    <property type="match status" value="1"/>
</dbReference>
<sequence length="79" mass="9196">MEHALDVVTQTCDQGQLVSDIRKEMDQTMASIQKSRNRSERKGFYQQLKDLKKEFREREGRVVNELLEETPVILSTLNG</sequence>
<evidence type="ECO:0000313" key="3">
    <source>
        <dbReference type="Proteomes" id="UP000193498"/>
    </source>
</evidence>
<dbReference type="OrthoDB" id="6730379at2759"/>
<dbReference type="STRING" id="1314790.A0A1Y1YN24"/>
<name>A0A1Y1YN24_9FUNG</name>
<evidence type="ECO:0000259" key="1">
    <source>
        <dbReference type="PROSITE" id="PS50192"/>
    </source>
</evidence>
<gene>
    <name evidence="2" type="ORF">K493DRAFT_110358</name>
</gene>
<feature type="domain" description="T-SNARE coiled-coil homology" evidence="1">
    <location>
        <begin position="1"/>
        <end position="42"/>
    </location>
</feature>
<comment type="caution">
    <text evidence="2">The sequence shown here is derived from an EMBL/GenBank/DDBJ whole genome shotgun (WGS) entry which is preliminary data.</text>
</comment>
<organism evidence="2 3">
    <name type="scientific">Basidiobolus meristosporus CBS 931.73</name>
    <dbReference type="NCBI Taxonomy" id="1314790"/>
    <lineage>
        <taxon>Eukaryota</taxon>
        <taxon>Fungi</taxon>
        <taxon>Fungi incertae sedis</taxon>
        <taxon>Zoopagomycota</taxon>
        <taxon>Entomophthoromycotina</taxon>
        <taxon>Basidiobolomycetes</taxon>
        <taxon>Basidiobolales</taxon>
        <taxon>Basidiobolaceae</taxon>
        <taxon>Basidiobolus</taxon>
    </lineage>
</organism>
<protein>
    <recommendedName>
        <fullName evidence="1">t-SNARE coiled-coil homology domain-containing protein</fullName>
    </recommendedName>
</protein>
<dbReference type="AlphaFoldDB" id="A0A1Y1YN24"/>
<dbReference type="Gene3D" id="3.40.50.300">
    <property type="entry name" value="P-loop containing nucleotide triphosphate hydrolases"/>
    <property type="match status" value="1"/>
</dbReference>
<dbReference type="InterPro" id="IPR041677">
    <property type="entry name" value="DNA2/NAM7_AAA_11"/>
</dbReference>
<dbReference type="Pfam" id="PF13086">
    <property type="entry name" value="AAA_11"/>
    <property type="match status" value="1"/>
</dbReference>
<dbReference type="InParanoid" id="A0A1Y1YN24"/>
<accession>A0A1Y1YN24</accession>
<dbReference type="InterPro" id="IPR027417">
    <property type="entry name" value="P-loop_NTPase"/>
</dbReference>
<dbReference type="EMBL" id="MCFE01000098">
    <property type="protein sequence ID" value="ORX99368.1"/>
    <property type="molecule type" value="Genomic_DNA"/>
</dbReference>
<keyword evidence="3" id="KW-1185">Reference proteome</keyword>
<dbReference type="InterPro" id="IPR000727">
    <property type="entry name" value="T_SNARE_dom"/>
</dbReference>
<evidence type="ECO:0000313" key="2">
    <source>
        <dbReference type="EMBL" id="ORX99368.1"/>
    </source>
</evidence>
<reference evidence="2 3" key="1">
    <citation type="submission" date="2016-07" db="EMBL/GenBank/DDBJ databases">
        <title>Pervasive Adenine N6-methylation of Active Genes in Fungi.</title>
        <authorList>
            <consortium name="DOE Joint Genome Institute"/>
            <person name="Mondo S.J."/>
            <person name="Dannebaum R.O."/>
            <person name="Kuo R.C."/>
            <person name="Labutti K."/>
            <person name="Haridas S."/>
            <person name="Kuo A."/>
            <person name="Salamov A."/>
            <person name="Ahrendt S.R."/>
            <person name="Lipzen A."/>
            <person name="Sullivan W."/>
            <person name="Andreopoulos W.B."/>
            <person name="Clum A."/>
            <person name="Lindquist E."/>
            <person name="Daum C."/>
            <person name="Ramamoorthy G.K."/>
            <person name="Gryganskyi A."/>
            <person name="Culley D."/>
            <person name="Magnuson J.K."/>
            <person name="James T.Y."/>
            <person name="O'Malley M.A."/>
            <person name="Stajich J.E."/>
            <person name="Spatafora J.W."/>
            <person name="Visel A."/>
            <person name="Grigoriev I.V."/>
        </authorList>
    </citation>
    <scope>NUCLEOTIDE SEQUENCE [LARGE SCALE GENOMIC DNA]</scope>
    <source>
        <strain evidence="2 3">CBS 931.73</strain>
    </source>
</reference>